<dbReference type="OrthoDB" id="10409410at2759"/>
<feature type="compositionally biased region" description="Low complexity" evidence="1">
    <location>
        <begin position="64"/>
        <end position="87"/>
    </location>
</feature>
<gene>
    <name evidence="2" type="ORF">PanWU01x14_218970</name>
</gene>
<dbReference type="EMBL" id="JXTB01000238">
    <property type="protein sequence ID" value="PON51039.1"/>
    <property type="molecule type" value="Genomic_DNA"/>
</dbReference>
<comment type="caution">
    <text evidence="2">The sequence shown here is derived from an EMBL/GenBank/DDBJ whole genome shotgun (WGS) entry which is preliminary data.</text>
</comment>
<protein>
    <submittedName>
        <fullName evidence="2">Uncharacterized protein</fullName>
    </submittedName>
</protein>
<sequence>MFGGRNMGGGGGGSLLRSAGRAVTRANFTGGPHQEPLSSSSTNSGTTSTSTTTNSPRHAQKAKSSSSSNNNLSLSSPSSSSPSSPFASFNAPVSTIYGLPASSSWPHSDEFDWVSVDAEGYADHGFVDDLVLGPAPSEDEVHSAISALQQ</sequence>
<evidence type="ECO:0000313" key="2">
    <source>
        <dbReference type="EMBL" id="PON51039.1"/>
    </source>
</evidence>
<reference evidence="3" key="1">
    <citation type="submission" date="2016-06" db="EMBL/GenBank/DDBJ databases">
        <title>Parallel loss of symbiosis genes in relatives of nitrogen-fixing non-legume Parasponia.</title>
        <authorList>
            <person name="Van Velzen R."/>
            <person name="Holmer R."/>
            <person name="Bu F."/>
            <person name="Rutten L."/>
            <person name="Van Zeijl A."/>
            <person name="Liu W."/>
            <person name="Santuari L."/>
            <person name="Cao Q."/>
            <person name="Sharma T."/>
            <person name="Shen D."/>
            <person name="Roswanjaya Y."/>
            <person name="Wardhani T."/>
            <person name="Kalhor M.S."/>
            <person name="Jansen J."/>
            <person name="Van den Hoogen J."/>
            <person name="Gungor B."/>
            <person name="Hartog M."/>
            <person name="Hontelez J."/>
            <person name="Verver J."/>
            <person name="Yang W.-C."/>
            <person name="Schijlen E."/>
            <person name="Repin R."/>
            <person name="Schilthuizen M."/>
            <person name="Schranz E."/>
            <person name="Heidstra R."/>
            <person name="Miyata K."/>
            <person name="Fedorova E."/>
            <person name="Kohlen W."/>
            <person name="Bisseling T."/>
            <person name="Smit S."/>
            <person name="Geurts R."/>
        </authorList>
    </citation>
    <scope>NUCLEOTIDE SEQUENCE [LARGE SCALE GENOMIC DNA]</scope>
    <source>
        <strain evidence="3">cv. WU1-14</strain>
    </source>
</reference>
<feature type="compositionally biased region" description="Low complexity" evidence="1">
    <location>
        <begin position="38"/>
        <end position="55"/>
    </location>
</feature>
<evidence type="ECO:0000313" key="3">
    <source>
        <dbReference type="Proteomes" id="UP000237105"/>
    </source>
</evidence>
<dbReference type="PANTHER" id="PTHR33625:SF3">
    <property type="entry name" value="OS04G0550700 PROTEIN"/>
    <property type="match status" value="1"/>
</dbReference>
<dbReference type="Proteomes" id="UP000237105">
    <property type="component" value="Unassembled WGS sequence"/>
</dbReference>
<feature type="region of interest" description="Disordered" evidence="1">
    <location>
        <begin position="1"/>
        <end position="87"/>
    </location>
</feature>
<dbReference type="AlphaFoldDB" id="A0A2P5BQG0"/>
<proteinExistence type="predicted"/>
<feature type="compositionally biased region" description="Gly residues" evidence="1">
    <location>
        <begin position="1"/>
        <end position="14"/>
    </location>
</feature>
<name>A0A2P5BQG0_PARAD</name>
<keyword evidence="3" id="KW-1185">Reference proteome</keyword>
<dbReference type="PANTHER" id="PTHR33625">
    <property type="entry name" value="OS08G0179900 PROTEIN"/>
    <property type="match status" value="1"/>
</dbReference>
<evidence type="ECO:0000256" key="1">
    <source>
        <dbReference type="SAM" id="MobiDB-lite"/>
    </source>
</evidence>
<organism evidence="2 3">
    <name type="scientific">Parasponia andersonii</name>
    <name type="common">Sponia andersonii</name>
    <dbReference type="NCBI Taxonomy" id="3476"/>
    <lineage>
        <taxon>Eukaryota</taxon>
        <taxon>Viridiplantae</taxon>
        <taxon>Streptophyta</taxon>
        <taxon>Embryophyta</taxon>
        <taxon>Tracheophyta</taxon>
        <taxon>Spermatophyta</taxon>
        <taxon>Magnoliopsida</taxon>
        <taxon>eudicotyledons</taxon>
        <taxon>Gunneridae</taxon>
        <taxon>Pentapetalae</taxon>
        <taxon>rosids</taxon>
        <taxon>fabids</taxon>
        <taxon>Rosales</taxon>
        <taxon>Cannabaceae</taxon>
        <taxon>Parasponia</taxon>
    </lineage>
</organism>
<accession>A0A2P5BQG0</accession>